<feature type="compositionally biased region" description="Basic and acidic residues" evidence="2">
    <location>
        <begin position="277"/>
        <end position="286"/>
    </location>
</feature>
<evidence type="ECO:0000256" key="2">
    <source>
        <dbReference type="SAM" id="MobiDB-lite"/>
    </source>
</evidence>
<evidence type="ECO:0000313" key="5">
    <source>
        <dbReference type="Proteomes" id="UP000695562"/>
    </source>
</evidence>
<feature type="region of interest" description="Disordered" evidence="2">
    <location>
        <begin position="264"/>
        <end position="286"/>
    </location>
</feature>
<keyword evidence="5" id="KW-1185">Reference proteome</keyword>
<dbReference type="OrthoDB" id="18978at2759"/>
<dbReference type="InterPro" id="IPR039777">
    <property type="entry name" value="IFRD"/>
</dbReference>
<dbReference type="InterPro" id="IPR016024">
    <property type="entry name" value="ARM-type_fold"/>
</dbReference>
<feature type="domain" description="Interferon-related developmental regulator N-terminal" evidence="3">
    <location>
        <begin position="36"/>
        <end position="273"/>
    </location>
</feature>
<dbReference type="SUPFAM" id="SSF48371">
    <property type="entry name" value="ARM repeat"/>
    <property type="match status" value="1"/>
</dbReference>
<comment type="caution">
    <text evidence="4">The sequence shown here is derived from an EMBL/GenBank/DDBJ whole genome shotgun (WGS) entry which is preliminary data.</text>
</comment>
<dbReference type="PANTHER" id="PTHR12354">
    <property type="entry name" value="INTERFERON-RELATED DEVELOPMENTAL REGULATOR"/>
    <property type="match status" value="1"/>
</dbReference>
<organism evidence="4 5">
    <name type="scientific">Polysphondylium violaceum</name>
    <dbReference type="NCBI Taxonomy" id="133409"/>
    <lineage>
        <taxon>Eukaryota</taxon>
        <taxon>Amoebozoa</taxon>
        <taxon>Evosea</taxon>
        <taxon>Eumycetozoa</taxon>
        <taxon>Dictyostelia</taxon>
        <taxon>Dictyosteliales</taxon>
        <taxon>Dictyosteliaceae</taxon>
        <taxon>Polysphondylium</taxon>
    </lineage>
</organism>
<proteinExistence type="inferred from homology"/>
<evidence type="ECO:0000256" key="1">
    <source>
        <dbReference type="ARBA" id="ARBA00008828"/>
    </source>
</evidence>
<dbReference type="InterPro" id="IPR011989">
    <property type="entry name" value="ARM-like"/>
</dbReference>
<comment type="similarity">
    <text evidence="1">Belongs to the IFRD family.</text>
</comment>
<dbReference type="InterPro" id="IPR007701">
    <property type="entry name" value="Interferon-rel_develop_reg_N"/>
</dbReference>
<gene>
    <name evidence="4" type="ORF">CYY_007160</name>
</gene>
<reference evidence="4" key="1">
    <citation type="submission" date="2020-01" db="EMBL/GenBank/DDBJ databases">
        <title>Development of genomics and gene disruption for Polysphondylium violaceum indicates a role for the polyketide synthase stlB in stalk morphogenesis.</title>
        <authorList>
            <person name="Narita B."/>
            <person name="Kawabe Y."/>
            <person name="Kin K."/>
            <person name="Saito T."/>
            <person name="Gibbs R."/>
            <person name="Kuspa A."/>
            <person name="Muzny D."/>
            <person name="Queller D."/>
            <person name="Richards S."/>
            <person name="Strassman J."/>
            <person name="Sucgang R."/>
            <person name="Worley K."/>
            <person name="Schaap P."/>
        </authorList>
    </citation>
    <scope>NUCLEOTIDE SEQUENCE</scope>
    <source>
        <strain evidence="4">QSvi11</strain>
    </source>
</reference>
<dbReference type="Gene3D" id="1.25.10.10">
    <property type="entry name" value="Leucine-rich Repeat Variant"/>
    <property type="match status" value="1"/>
</dbReference>
<dbReference type="EMBL" id="AJWJ01000366">
    <property type="protein sequence ID" value="KAF2071516.1"/>
    <property type="molecule type" value="Genomic_DNA"/>
</dbReference>
<name>A0A8J4PXY8_9MYCE</name>
<protein>
    <recommendedName>
        <fullName evidence="3">Interferon-related developmental regulator N-terminal domain-containing protein</fullName>
    </recommendedName>
</protein>
<evidence type="ECO:0000313" key="4">
    <source>
        <dbReference type="EMBL" id="KAF2071516.1"/>
    </source>
</evidence>
<dbReference type="PANTHER" id="PTHR12354:SF1">
    <property type="entry name" value="INTERFERON-RELATED DEVELOPMENTAL REGULATOR 1"/>
    <property type="match status" value="1"/>
</dbReference>
<dbReference type="Proteomes" id="UP000695562">
    <property type="component" value="Unassembled WGS sequence"/>
</dbReference>
<dbReference type="Pfam" id="PF05004">
    <property type="entry name" value="IFRD"/>
    <property type="match status" value="1"/>
</dbReference>
<dbReference type="AlphaFoldDB" id="A0A8J4PXY8"/>
<evidence type="ECO:0000259" key="3">
    <source>
        <dbReference type="Pfam" id="PF05004"/>
    </source>
</evidence>
<accession>A0A8J4PXY8</accession>
<sequence length="465" mass="53342">MNIRTRKSNHRSAVSLHKPLHENFKPLSYFVELLGNKKKSIVINALMNLDNILSHQDRTDEMFNQEPEVASDLMKALAALFTADKLDHYGKVSKVIGLLSIVNGPNHELYKIAKGPLSSIINDGENHVKENLLAHAIDALAFCCFICCTDIGSMEHTIESIQDLLLTQKRKLILDRALEGWTLLLTRLDNSKILHYRSVLDRLTDFTKSSSQSLRMSACVAIGFIVDEIKDNISLEGSTTDGNSHSAEDDYYEEDGDDFEYDSESYSHDEDLEEETNFSKDQEYGSASHRLENLHINEDNGIEGDGDLDSEEEEFEDEDEYEFNIDDDHMIQVIEETLQMNNEKGKKKIQSKSLLRQIISNLKDGEPPRETVIIRRYPFHFTGWRKYVQLQVMRRVLGSGMLYHWKNNTVLQDLFDVVLPENLHIKQMNAHHKKIMSPTSNESKKKTIKLNRNRDAAQYHLNAGQ</sequence>